<evidence type="ECO:0000259" key="1">
    <source>
        <dbReference type="Pfam" id="PF02441"/>
    </source>
</evidence>
<organism evidence="2 3">
    <name type="scientific">Anaerofilum hominis</name>
    <dbReference type="NCBI Taxonomy" id="2763016"/>
    <lineage>
        <taxon>Bacteria</taxon>
        <taxon>Bacillati</taxon>
        <taxon>Bacillota</taxon>
        <taxon>Clostridia</taxon>
        <taxon>Eubacteriales</taxon>
        <taxon>Oscillospiraceae</taxon>
        <taxon>Anaerofilum</taxon>
    </lineage>
</organism>
<dbReference type="Pfam" id="PF02441">
    <property type="entry name" value="Flavoprotein"/>
    <property type="match status" value="1"/>
</dbReference>
<evidence type="ECO:0000313" key="2">
    <source>
        <dbReference type="EMBL" id="MBC5580334.1"/>
    </source>
</evidence>
<dbReference type="InterPro" id="IPR003382">
    <property type="entry name" value="Flavoprotein"/>
</dbReference>
<dbReference type="GO" id="GO:0003824">
    <property type="term" value="F:catalytic activity"/>
    <property type="evidence" value="ECO:0007669"/>
    <property type="project" value="InterPro"/>
</dbReference>
<dbReference type="SUPFAM" id="SSF52507">
    <property type="entry name" value="Homo-oligomeric flavin-containing Cys decarboxylases, HFCD"/>
    <property type="match status" value="1"/>
</dbReference>
<dbReference type="AlphaFoldDB" id="A0A923I727"/>
<protein>
    <submittedName>
        <fullName evidence="2">Dipicolinate synthase subunit B</fullName>
    </submittedName>
</protein>
<reference evidence="2" key="1">
    <citation type="submission" date="2020-08" db="EMBL/GenBank/DDBJ databases">
        <title>Genome public.</title>
        <authorList>
            <person name="Liu C."/>
            <person name="Sun Q."/>
        </authorList>
    </citation>
    <scope>NUCLEOTIDE SEQUENCE</scope>
    <source>
        <strain evidence="2">BX8</strain>
    </source>
</reference>
<evidence type="ECO:0000313" key="3">
    <source>
        <dbReference type="Proteomes" id="UP000659630"/>
    </source>
</evidence>
<dbReference type="InterPro" id="IPR014214">
    <property type="entry name" value="Dipicolinic_acid_synth_B"/>
</dbReference>
<keyword evidence="3" id="KW-1185">Reference proteome</keyword>
<gene>
    <name evidence="2" type="ORF">H8S23_02330</name>
</gene>
<dbReference type="Gene3D" id="3.40.50.1950">
    <property type="entry name" value="Flavin prenyltransferase-like"/>
    <property type="match status" value="1"/>
</dbReference>
<dbReference type="NCBIfam" id="TIGR02852">
    <property type="entry name" value="spore_dpaB"/>
    <property type="match status" value="1"/>
</dbReference>
<dbReference type="Proteomes" id="UP000659630">
    <property type="component" value="Unassembled WGS sequence"/>
</dbReference>
<dbReference type="InterPro" id="IPR036551">
    <property type="entry name" value="Flavin_trans-like"/>
</dbReference>
<dbReference type="NCBIfam" id="NF006161">
    <property type="entry name" value="PRK08305.1"/>
    <property type="match status" value="1"/>
</dbReference>
<sequence>MRNTTIIYGLSGSFCNFERSLKALEELVSQGAEVIPAMSFNAGSLDTRFGTAAEFRRRLTEITGHEIIDTIQAAEPVGPKKLCDLLVISPCTGNTMSKLACGITDTPITMACKSHLRCGRPVVLALASNDSLSASAQNLGRLLNTKNYYFVPLEQDDWLKKPSSLVADFSQLSATVESALRGRQIQPIFF</sequence>
<dbReference type="RefSeq" id="WP_186886695.1">
    <property type="nucleotide sequence ID" value="NZ_JACONZ010000001.1"/>
</dbReference>
<dbReference type="EMBL" id="JACONZ010000001">
    <property type="protein sequence ID" value="MBC5580334.1"/>
    <property type="molecule type" value="Genomic_DNA"/>
</dbReference>
<comment type="caution">
    <text evidence="2">The sequence shown here is derived from an EMBL/GenBank/DDBJ whole genome shotgun (WGS) entry which is preliminary data.</text>
</comment>
<accession>A0A923I727</accession>
<name>A0A923I727_9FIRM</name>
<feature type="domain" description="Flavoprotein" evidence="1">
    <location>
        <begin position="5"/>
        <end position="165"/>
    </location>
</feature>
<proteinExistence type="predicted"/>